<dbReference type="Gene3D" id="2.130.10.10">
    <property type="entry name" value="YVTN repeat-like/Quinoprotein amine dehydrogenase"/>
    <property type="match status" value="1"/>
</dbReference>
<feature type="region of interest" description="Disordered" evidence="6">
    <location>
        <begin position="323"/>
        <end position="351"/>
    </location>
</feature>
<dbReference type="SMART" id="SM00220">
    <property type="entry name" value="S_TKc"/>
    <property type="match status" value="1"/>
</dbReference>
<dbReference type="InterPro" id="IPR018391">
    <property type="entry name" value="PQQ_b-propeller_rpt"/>
</dbReference>
<dbReference type="EMBL" id="BMVC01000011">
    <property type="protein sequence ID" value="GHD03936.1"/>
    <property type="molecule type" value="Genomic_DNA"/>
</dbReference>
<dbReference type="RefSeq" id="WP_189825441.1">
    <property type="nucleotide sequence ID" value="NZ_BMVC01000011.1"/>
</dbReference>
<dbReference type="InterPro" id="IPR002372">
    <property type="entry name" value="PQQ_rpt_dom"/>
</dbReference>
<feature type="compositionally biased region" description="Polar residues" evidence="6">
    <location>
        <begin position="388"/>
        <end position="401"/>
    </location>
</feature>
<proteinExistence type="predicted"/>
<feature type="domain" description="Protein kinase" evidence="7">
    <location>
        <begin position="17"/>
        <end position="283"/>
    </location>
</feature>
<dbReference type="CDD" id="cd14014">
    <property type="entry name" value="STKc_PknB_like"/>
    <property type="match status" value="1"/>
</dbReference>
<dbReference type="InterPro" id="IPR015943">
    <property type="entry name" value="WD40/YVTN_repeat-like_dom_sf"/>
</dbReference>
<feature type="binding site" evidence="5">
    <location>
        <position position="51"/>
    </location>
    <ligand>
        <name>ATP</name>
        <dbReference type="ChEBI" id="CHEBI:30616"/>
    </ligand>
</feature>
<evidence type="ECO:0000256" key="6">
    <source>
        <dbReference type="SAM" id="MobiDB-lite"/>
    </source>
</evidence>
<dbReference type="Gene3D" id="2.40.10.480">
    <property type="match status" value="1"/>
</dbReference>
<dbReference type="SUPFAM" id="SSF56112">
    <property type="entry name" value="Protein kinase-like (PK-like)"/>
    <property type="match status" value="1"/>
</dbReference>
<name>A0A919CC82_9ACTN</name>
<evidence type="ECO:0000256" key="3">
    <source>
        <dbReference type="ARBA" id="ARBA00022777"/>
    </source>
</evidence>
<keyword evidence="3" id="KW-0418">Kinase</keyword>
<dbReference type="Pfam" id="PF00069">
    <property type="entry name" value="Pkinase"/>
    <property type="match status" value="1"/>
</dbReference>
<dbReference type="GO" id="GO:0005524">
    <property type="term" value="F:ATP binding"/>
    <property type="evidence" value="ECO:0007669"/>
    <property type="project" value="UniProtKB-UniRule"/>
</dbReference>
<dbReference type="AlphaFoldDB" id="A0A919CC82"/>
<dbReference type="SMART" id="SM00564">
    <property type="entry name" value="PQQ"/>
    <property type="match status" value="3"/>
</dbReference>
<keyword evidence="4 5" id="KW-0067">ATP-binding</keyword>
<accession>A0A919CC82</accession>
<dbReference type="Gene3D" id="1.10.510.10">
    <property type="entry name" value="Transferase(Phosphotransferase) domain 1"/>
    <property type="match status" value="1"/>
</dbReference>
<evidence type="ECO:0000313" key="8">
    <source>
        <dbReference type="EMBL" id="GHD03936.1"/>
    </source>
</evidence>
<dbReference type="PANTHER" id="PTHR43289">
    <property type="entry name" value="MITOGEN-ACTIVATED PROTEIN KINASE KINASE KINASE 20-RELATED"/>
    <property type="match status" value="1"/>
</dbReference>
<dbReference type="PROSITE" id="PS50011">
    <property type="entry name" value="PROTEIN_KINASE_DOM"/>
    <property type="match status" value="1"/>
</dbReference>
<dbReference type="Pfam" id="PF13360">
    <property type="entry name" value="PQQ_2"/>
    <property type="match status" value="2"/>
</dbReference>
<gene>
    <name evidence="8" type="ORF">GCM10010334_52120</name>
</gene>
<dbReference type="InterPro" id="IPR008271">
    <property type="entry name" value="Ser/Thr_kinase_AS"/>
</dbReference>
<feature type="region of interest" description="Disordered" evidence="6">
    <location>
        <begin position="385"/>
        <end position="405"/>
    </location>
</feature>
<evidence type="ECO:0000256" key="4">
    <source>
        <dbReference type="ARBA" id="ARBA00022840"/>
    </source>
</evidence>
<dbReference type="GO" id="GO:0004674">
    <property type="term" value="F:protein serine/threonine kinase activity"/>
    <property type="evidence" value="ECO:0007669"/>
    <property type="project" value="TreeGrafter"/>
</dbReference>
<dbReference type="Gene3D" id="3.30.200.20">
    <property type="entry name" value="Phosphorylase Kinase, domain 1"/>
    <property type="match status" value="1"/>
</dbReference>
<dbReference type="PROSITE" id="PS00107">
    <property type="entry name" value="PROTEIN_KINASE_ATP"/>
    <property type="match status" value="1"/>
</dbReference>
<evidence type="ECO:0000256" key="2">
    <source>
        <dbReference type="ARBA" id="ARBA00022741"/>
    </source>
</evidence>
<evidence type="ECO:0000256" key="5">
    <source>
        <dbReference type="PROSITE-ProRule" id="PRU10141"/>
    </source>
</evidence>
<dbReference type="SUPFAM" id="SSF50998">
    <property type="entry name" value="Quinoprotein alcohol dehydrogenase-like"/>
    <property type="match status" value="1"/>
</dbReference>
<dbReference type="PROSITE" id="PS00108">
    <property type="entry name" value="PROTEIN_KINASE_ST"/>
    <property type="match status" value="1"/>
</dbReference>
<dbReference type="Proteomes" id="UP000638353">
    <property type="component" value="Unassembled WGS sequence"/>
</dbReference>
<keyword evidence="1" id="KW-0808">Transferase</keyword>
<organism evidence="8 9">
    <name type="scientific">Streptomyces finlayi</name>
    <dbReference type="NCBI Taxonomy" id="67296"/>
    <lineage>
        <taxon>Bacteria</taxon>
        <taxon>Bacillati</taxon>
        <taxon>Actinomycetota</taxon>
        <taxon>Actinomycetes</taxon>
        <taxon>Kitasatosporales</taxon>
        <taxon>Streptomycetaceae</taxon>
        <taxon>Streptomyces</taxon>
    </lineage>
</organism>
<dbReference type="InterPro" id="IPR017441">
    <property type="entry name" value="Protein_kinase_ATP_BS"/>
</dbReference>
<dbReference type="PANTHER" id="PTHR43289:SF34">
    <property type="entry name" value="SERINE_THREONINE-PROTEIN KINASE YBDM-RELATED"/>
    <property type="match status" value="1"/>
</dbReference>
<reference evidence="8" key="2">
    <citation type="submission" date="2020-09" db="EMBL/GenBank/DDBJ databases">
        <authorList>
            <person name="Sun Q."/>
            <person name="Ohkuma M."/>
        </authorList>
    </citation>
    <scope>NUCLEOTIDE SEQUENCE</scope>
    <source>
        <strain evidence="8">JCM 4637</strain>
    </source>
</reference>
<evidence type="ECO:0000313" key="9">
    <source>
        <dbReference type="Proteomes" id="UP000638353"/>
    </source>
</evidence>
<sequence>MLQALPDGHPARFVGPYRLLARLGSGGMGEVHLACDAQRPTSDPYRMVAVKTVREDIRAGEEFRVRFRREIAAARAVRSPYAAALVAGDADAASPWLATEYVPGPSLAEAVDRAGRLPVAAVRELGGDLARALDAIHRAQVLHRDLKPANVLLSADGPKVIDFGIAQAFDATALTSAGLVVGTPGFMAPEHLEGSRAVVPATDVFCLGALLAFAATGRGPFEDEEMGAVVYRISRADADLSAVPQELREVIGDCLRLDPAERPSAEVLAARLAPPRTGVFPWPGGVLSLLAEHGDAARRFGEAAASGAGVAELPTMGPTPVPYSPTALGAQIRTPPAAPPVPPTEDASRRRTRRGWIAAGALALVMLTAGGVVLLELDKDSANKAFNKGSSGEKSATSDGTSRAPAAYDGRVVQPYGGVGHTQDFGAGATDRSLRAAGWSPWEAKVPADTGPCVLAGELLVCSGSGGAVTVLRAADGKEAWSRPGRGGEPRGQGWTPAVANGTVYITDDEGVSTYELGSGKSGVRRKHAAGDYVVTGTESLDGILYTTYAHPSRESDKNLITARRLTGSGGEVWRASLSGNPGSPVAAGGRVYVPAGTELWSFDARSGTQVVRGGPSGGGAACWSAVVHGDAVLCGGGNGVAVLDARTLKQRRQIADGVVSLVGPAVTATGMVVLGDADQLSAYEVRTGRRLWRKEAEGDTADLMIAGGQILAGSGLTVSAHSFDGRGTADRATFEVPKEVASSAGETGGRQVLVSGGVVFLVLAEGVVVSGYAP</sequence>
<dbReference type="InterPro" id="IPR011009">
    <property type="entry name" value="Kinase-like_dom_sf"/>
</dbReference>
<keyword evidence="2 5" id="KW-0547">Nucleotide-binding</keyword>
<evidence type="ECO:0000256" key="1">
    <source>
        <dbReference type="ARBA" id="ARBA00022679"/>
    </source>
</evidence>
<protein>
    <recommendedName>
        <fullName evidence="7">Protein kinase domain-containing protein</fullName>
    </recommendedName>
</protein>
<comment type="caution">
    <text evidence="8">The sequence shown here is derived from an EMBL/GenBank/DDBJ whole genome shotgun (WGS) entry which is preliminary data.</text>
</comment>
<reference evidence="8" key="1">
    <citation type="journal article" date="2014" name="Int. J. Syst. Evol. Microbiol.">
        <title>Complete genome sequence of Corynebacterium casei LMG S-19264T (=DSM 44701T), isolated from a smear-ripened cheese.</title>
        <authorList>
            <consortium name="US DOE Joint Genome Institute (JGI-PGF)"/>
            <person name="Walter F."/>
            <person name="Albersmeier A."/>
            <person name="Kalinowski J."/>
            <person name="Ruckert C."/>
        </authorList>
    </citation>
    <scope>NUCLEOTIDE SEQUENCE</scope>
    <source>
        <strain evidence="8">JCM 4637</strain>
    </source>
</reference>
<evidence type="ECO:0000259" key="7">
    <source>
        <dbReference type="PROSITE" id="PS50011"/>
    </source>
</evidence>
<dbReference type="InterPro" id="IPR011047">
    <property type="entry name" value="Quinoprotein_ADH-like_sf"/>
</dbReference>
<dbReference type="InterPro" id="IPR000719">
    <property type="entry name" value="Prot_kinase_dom"/>
</dbReference>